<evidence type="ECO:0000313" key="6">
    <source>
        <dbReference type="EMBL" id="KAK7086199.1"/>
    </source>
</evidence>
<dbReference type="CDD" id="cd15734">
    <property type="entry name" value="FYVE_ZFYV1"/>
    <property type="match status" value="1"/>
</dbReference>
<gene>
    <name evidence="6" type="primary">ZFYVE1_1</name>
    <name evidence="6" type="ORF">SK128_025541</name>
</gene>
<proteinExistence type="predicted"/>
<comment type="caution">
    <text evidence="6">The sequence shown here is derived from an EMBL/GenBank/DDBJ whole genome shotgun (WGS) entry which is preliminary data.</text>
</comment>
<dbReference type="PANTHER" id="PTHR46624:SF4">
    <property type="entry name" value="FYVE-TYPE DOMAIN-CONTAINING PROTEIN"/>
    <property type="match status" value="1"/>
</dbReference>
<evidence type="ECO:0000256" key="3">
    <source>
        <dbReference type="ARBA" id="ARBA00022833"/>
    </source>
</evidence>
<evidence type="ECO:0000256" key="1">
    <source>
        <dbReference type="ARBA" id="ARBA00022723"/>
    </source>
</evidence>
<dbReference type="GO" id="GO:0005545">
    <property type="term" value="F:1-phosphatidylinositol binding"/>
    <property type="evidence" value="ECO:0007669"/>
    <property type="project" value="TreeGrafter"/>
</dbReference>
<protein>
    <submittedName>
        <fullName evidence="6">Zinc finger FYVE domain-containing protein 1</fullName>
    </submittedName>
</protein>
<dbReference type="SMART" id="SM00064">
    <property type="entry name" value="FYVE"/>
    <property type="match status" value="1"/>
</dbReference>
<dbReference type="PANTHER" id="PTHR46624">
    <property type="entry name" value="AGAP002036-PA"/>
    <property type="match status" value="1"/>
</dbReference>
<dbReference type="EMBL" id="JAXCGZ010000305">
    <property type="protein sequence ID" value="KAK7086199.1"/>
    <property type="molecule type" value="Genomic_DNA"/>
</dbReference>
<dbReference type="Proteomes" id="UP001381693">
    <property type="component" value="Unassembled WGS sequence"/>
</dbReference>
<keyword evidence="1" id="KW-0479">Metal-binding</keyword>
<keyword evidence="3" id="KW-0862">Zinc</keyword>
<reference evidence="6 7" key="1">
    <citation type="submission" date="2023-11" db="EMBL/GenBank/DDBJ databases">
        <title>Halocaridina rubra genome assembly.</title>
        <authorList>
            <person name="Smith C."/>
        </authorList>
    </citation>
    <scope>NUCLEOTIDE SEQUENCE [LARGE SCALE GENOMIC DNA]</scope>
    <source>
        <strain evidence="6">EP-1</strain>
        <tissue evidence="6">Whole</tissue>
    </source>
</reference>
<dbReference type="PROSITE" id="PS50178">
    <property type="entry name" value="ZF_FYVE"/>
    <property type="match status" value="1"/>
</dbReference>
<evidence type="ECO:0000256" key="4">
    <source>
        <dbReference type="PROSITE-ProRule" id="PRU00091"/>
    </source>
</evidence>
<dbReference type="GO" id="GO:0043325">
    <property type="term" value="F:phosphatidylinositol-3,4-bisphosphate binding"/>
    <property type="evidence" value="ECO:0007669"/>
    <property type="project" value="TreeGrafter"/>
</dbReference>
<dbReference type="InterPro" id="IPR017455">
    <property type="entry name" value="Znf_FYVE-rel"/>
</dbReference>
<evidence type="ECO:0000313" key="7">
    <source>
        <dbReference type="Proteomes" id="UP001381693"/>
    </source>
</evidence>
<dbReference type="InterPro" id="IPR013083">
    <property type="entry name" value="Znf_RING/FYVE/PHD"/>
</dbReference>
<dbReference type="Pfam" id="PF01363">
    <property type="entry name" value="FYVE"/>
    <property type="match status" value="1"/>
</dbReference>
<dbReference type="GO" id="GO:0140042">
    <property type="term" value="P:lipid droplet formation"/>
    <property type="evidence" value="ECO:0007669"/>
    <property type="project" value="TreeGrafter"/>
</dbReference>
<dbReference type="GO" id="GO:0032266">
    <property type="term" value="F:phosphatidylinositol-3-phosphate binding"/>
    <property type="evidence" value="ECO:0007669"/>
    <property type="project" value="TreeGrafter"/>
</dbReference>
<sequence>MPVPEMGWGDEPVRVCRFCFKESNSTDTNADGFGSSDDQKIRVRQISEVISGTLVSVAKYPIEFIKDSTRPSYWIPDEMIKDCFVCEKEFGPRLPLHHCRACGRGVCDDCSPTLKPVKERGWDHPVRVCNSCLK</sequence>
<dbReference type="GO" id="GO:0005547">
    <property type="term" value="F:phosphatidylinositol-3,4,5-trisphosphate binding"/>
    <property type="evidence" value="ECO:0007669"/>
    <property type="project" value="TreeGrafter"/>
</dbReference>
<dbReference type="GO" id="GO:0005811">
    <property type="term" value="C:lipid droplet"/>
    <property type="evidence" value="ECO:0007669"/>
    <property type="project" value="TreeGrafter"/>
</dbReference>
<keyword evidence="2 4" id="KW-0863">Zinc-finger</keyword>
<evidence type="ECO:0000259" key="5">
    <source>
        <dbReference type="PROSITE" id="PS50178"/>
    </source>
</evidence>
<keyword evidence="7" id="KW-1185">Reference proteome</keyword>
<dbReference type="SUPFAM" id="SSF57903">
    <property type="entry name" value="FYVE/PHD zinc finger"/>
    <property type="match status" value="1"/>
</dbReference>
<dbReference type="InterPro" id="IPR042427">
    <property type="entry name" value="ZFYV1"/>
</dbReference>
<dbReference type="Gene3D" id="3.30.40.10">
    <property type="entry name" value="Zinc/RING finger domain, C3HC4 (zinc finger)"/>
    <property type="match status" value="1"/>
</dbReference>
<dbReference type="InterPro" id="IPR011011">
    <property type="entry name" value="Znf_FYVE_PHD"/>
</dbReference>
<evidence type="ECO:0000256" key="2">
    <source>
        <dbReference type="ARBA" id="ARBA00022771"/>
    </source>
</evidence>
<feature type="domain" description="FYVE-type" evidence="5">
    <location>
        <begin position="77"/>
        <end position="134"/>
    </location>
</feature>
<dbReference type="GO" id="GO:0008270">
    <property type="term" value="F:zinc ion binding"/>
    <property type="evidence" value="ECO:0007669"/>
    <property type="project" value="UniProtKB-KW"/>
</dbReference>
<name>A0AAN9AEU2_HALRR</name>
<dbReference type="InterPro" id="IPR000306">
    <property type="entry name" value="Znf_FYVE"/>
</dbReference>
<organism evidence="6 7">
    <name type="scientific">Halocaridina rubra</name>
    <name type="common">Hawaiian red shrimp</name>
    <dbReference type="NCBI Taxonomy" id="373956"/>
    <lineage>
        <taxon>Eukaryota</taxon>
        <taxon>Metazoa</taxon>
        <taxon>Ecdysozoa</taxon>
        <taxon>Arthropoda</taxon>
        <taxon>Crustacea</taxon>
        <taxon>Multicrustacea</taxon>
        <taxon>Malacostraca</taxon>
        <taxon>Eumalacostraca</taxon>
        <taxon>Eucarida</taxon>
        <taxon>Decapoda</taxon>
        <taxon>Pleocyemata</taxon>
        <taxon>Caridea</taxon>
        <taxon>Atyoidea</taxon>
        <taxon>Atyidae</taxon>
        <taxon>Halocaridina</taxon>
    </lineage>
</organism>
<dbReference type="AlphaFoldDB" id="A0AAN9AEU2"/>
<accession>A0AAN9AEU2</accession>